<protein>
    <submittedName>
        <fullName evidence="2">Putative secreted protein</fullName>
    </submittedName>
</protein>
<sequence>MTFISVGVLAMRSAAVAVYCLECCPAHIMALRNAMPRDQRPFSSTWSTAGGGAIVRCLVIVATTFKGLRRSMHPSFVFFRPSAAAAAAAANRCSHDHDLDLVLKTWHAVLPSITVNNMFVRYQISLSVCRTIR</sequence>
<keyword evidence="1" id="KW-0732">Signal</keyword>
<feature type="signal peptide" evidence="1">
    <location>
        <begin position="1"/>
        <end position="17"/>
    </location>
</feature>
<evidence type="ECO:0000256" key="1">
    <source>
        <dbReference type="SAM" id="SignalP"/>
    </source>
</evidence>
<dbReference type="AlphaFoldDB" id="A0A2M4DBH2"/>
<organism evidence="2">
    <name type="scientific">Anopheles darlingi</name>
    <name type="common">Mosquito</name>
    <dbReference type="NCBI Taxonomy" id="43151"/>
    <lineage>
        <taxon>Eukaryota</taxon>
        <taxon>Metazoa</taxon>
        <taxon>Ecdysozoa</taxon>
        <taxon>Arthropoda</taxon>
        <taxon>Hexapoda</taxon>
        <taxon>Insecta</taxon>
        <taxon>Pterygota</taxon>
        <taxon>Neoptera</taxon>
        <taxon>Endopterygota</taxon>
        <taxon>Diptera</taxon>
        <taxon>Nematocera</taxon>
        <taxon>Culicoidea</taxon>
        <taxon>Culicidae</taxon>
        <taxon>Anophelinae</taxon>
        <taxon>Anopheles</taxon>
    </lineage>
</organism>
<feature type="chain" id="PRO_5014824557" evidence="1">
    <location>
        <begin position="18"/>
        <end position="133"/>
    </location>
</feature>
<name>A0A2M4DBH2_ANODA</name>
<dbReference type="EMBL" id="GGFL01010744">
    <property type="protein sequence ID" value="MBW74922.1"/>
    <property type="molecule type" value="Transcribed_RNA"/>
</dbReference>
<reference evidence="2" key="1">
    <citation type="submission" date="2018-01" db="EMBL/GenBank/DDBJ databases">
        <title>An insight into the sialome of Amazonian anophelines.</title>
        <authorList>
            <person name="Ribeiro J.M."/>
            <person name="Scarpassa V."/>
            <person name="Calvo E."/>
        </authorList>
    </citation>
    <scope>NUCLEOTIDE SEQUENCE</scope>
</reference>
<accession>A0A2M4DBH2</accession>
<evidence type="ECO:0000313" key="2">
    <source>
        <dbReference type="EMBL" id="MBW74922.1"/>
    </source>
</evidence>
<proteinExistence type="predicted"/>